<proteinExistence type="predicted"/>
<dbReference type="Pfam" id="PF01040">
    <property type="entry name" value="UbiA"/>
    <property type="match status" value="1"/>
</dbReference>
<accession>A0A4P7QJW0</accession>
<name>A0A4P7QJW0_9CORY</name>
<evidence type="ECO:0000256" key="5">
    <source>
        <dbReference type="SAM" id="Phobius"/>
    </source>
</evidence>
<keyword evidence="2 5" id="KW-0812">Transmembrane</keyword>
<feature type="transmembrane region" description="Helical" evidence="5">
    <location>
        <begin position="158"/>
        <end position="179"/>
    </location>
</feature>
<comment type="subcellular location">
    <subcellularLocation>
        <location evidence="1">Membrane</location>
        <topology evidence="1">Multi-pass membrane protein</topology>
    </subcellularLocation>
</comment>
<dbReference type="InterPro" id="IPR000537">
    <property type="entry name" value="UbiA_prenyltransferase"/>
</dbReference>
<evidence type="ECO:0000256" key="3">
    <source>
        <dbReference type="ARBA" id="ARBA00022989"/>
    </source>
</evidence>
<dbReference type="KEGG" id="cee:CENDO_09950"/>
<sequence length="309" mass="33392">MTNAKGQIHFHEDNVTPQPLTKLSTWKAVLAASRPISWINTAFPFGAAYLLFGGNPGWVLWLGCLFFLIPYNIAMYGINDVFDYESDIRNPRKGGVEGAVLSKALHPALLKASLITVLPLAIFLFAAGTVKSGAWLAISLFAVVAYSMKYLRFKERPVLDSVTSSAHFVTPALVGAAMAPNDETGQFYLAMGAFFCWGMASHAFGAVQDVRADREAGLSSIATAFGARAVTRLTVALYAAAAGAMFFLPNPAWIVGVFGLGYVAITARFWNITDETCEQSNASWRAFLWLNYIVGAAVTMALVYANVGF</sequence>
<protein>
    <submittedName>
        <fullName evidence="6">Prenyltransferase</fullName>
    </submittedName>
</protein>
<dbReference type="Gene3D" id="1.10.357.140">
    <property type="entry name" value="UbiA prenyltransferase"/>
    <property type="match status" value="1"/>
</dbReference>
<keyword evidence="4 5" id="KW-0472">Membrane</keyword>
<evidence type="ECO:0000256" key="4">
    <source>
        <dbReference type="ARBA" id="ARBA00023136"/>
    </source>
</evidence>
<keyword evidence="7" id="KW-1185">Reference proteome</keyword>
<dbReference type="GO" id="GO:0016020">
    <property type="term" value="C:membrane"/>
    <property type="evidence" value="ECO:0007669"/>
    <property type="project" value="UniProtKB-SubCell"/>
</dbReference>
<feature type="transmembrane region" description="Helical" evidence="5">
    <location>
        <begin position="229"/>
        <end position="247"/>
    </location>
</feature>
<dbReference type="AlphaFoldDB" id="A0A4P7QJW0"/>
<keyword evidence="3 5" id="KW-1133">Transmembrane helix</keyword>
<dbReference type="OrthoDB" id="1416782at2"/>
<gene>
    <name evidence="6" type="ORF">CENDO_09950</name>
</gene>
<dbReference type="NCBIfam" id="NF009608">
    <property type="entry name" value="PRK13105.1"/>
    <property type="match status" value="1"/>
</dbReference>
<dbReference type="Gene3D" id="1.20.120.1780">
    <property type="entry name" value="UbiA prenyltransferase"/>
    <property type="match status" value="1"/>
</dbReference>
<feature type="transmembrane region" description="Helical" evidence="5">
    <location>
        <begin position="36"/>
        <end position="52"/>
    </location>
</feature>
<organism evidence="6 7">
    <name type="scientific">Corynebacterium endometrii</name>
    <dbReference type="NCBI Taxonomy" id="2488819"/>
    <lineage>
        <taxon>Bacteria</taxon>
        <taxon>Bacillati</taxon>
        <taxon>Actinomycetota</taxon>
        <taxon>Actinomycetes</taxon>
        <taxon>Mycobacteriales</taxon>
        <taxon>Corynebacteriaceae</taxon>
        <taxon>Corynebacterium</taxon>
    </lineage>
</organism>
<evidence type="ECO:0000256" key="1">
    <source>
        <dbReference type="ARBA" id="ARBA00004141"/>
    </source>
</evidence>
<feature type="transmembrane region" description="Helical" evidence="5">
    <location>
        <begin position="108"/>
        <end position="127"/>
    </location>
</feature>
<dbReference type="Proteomes" id="UP000296352">
    <property type="component" value="Chromosome"/>
</dbReference>
<dbReference type="InterPro" id="IPR044878">
    <property type="entry name" value="UbiA_sf"/>
</dbReference>
<keyword evidence="6" id="KW-0808">Transferase</keyword>
<feature type="transmembrane region" description="Helical" evidence="5">
    <location>
        <begin position="185"/>
        <end position="208"/>
    </location>
</feature>
<feature type="transmembrane region" description="Helical" evidence="5">
    <location>
        <begin position="58"/>
        <end position="78"/>
    </location>
</feature>
<evidence type="ECO:0000313" key="6">
    <source>
        <dbReference type="EMBL" id="QCB29244.1"/>
    </source>
</evidence>
<reference evidence="6 7" key="1">
    <citation type="submission" date="2019-04" db="EMBL/GenBank/DDBJ databases">
        <title>Corynebacterium endometrii sp. nov., isolated from the uterus of a cow with endometritis.</title>
        <authorList>
            <person name="Ballas P."/>
            <person name="Ruckert C."/>
            <person name="Wagener K."/>
            <person name="Drillich M."/>
            <person name="Kaempfer P."/>
            <person name="Busse H.-J."/>
            <person name="Ehling-Schulz M."/>
        </authorList>
    </citation>
    <scope>NUCLEOTIDE SEQUENCE [LARGE SCALE GENOMIC DNA]</scope>
    <source>
        <strain evidence="6 7">LMM-1653</strain>
    </source>
</reference>
<feature type="transmembrane region" description="Helical" evidence="5">
    <location>
        <begin position="282"/>
        <end position="305"/>
    </location>
</feature>
<dbReference type="EMBL" id="CP039247">
    <property type="protein sequence ID" value="QCB29244.1"/>
    <property type="molecule type" value="Genomic_DNA"/>
</dbReference>
<dbReference type="GO" id="GO:0016765">
    <property type="term" value="F:transferase activity, transferring alkyl or aryl (other than methyl) groups"/>
    <property type="evidence" value="ECO:0007669"/>
    <property type="project" value="InterPro"/>
</dbReference>
<evidence type="ECO:0000256" key="2">
    <source>
        <dbReference type="ARBA" id="ARBA00022692"/>
    </source>
</evidence>
<feature type="transmembrane region" description="Helical" evidence="5">
    <location>
        <begin position="253"/>
        <end position="270"/>
    </location>
</feature>
<evidence type="ECO:0000313" key="7">
    <source>
        <dbReference type="Proteomes" id="UP000296352"/>
    </source>
</evidence>
<dbReference type="RefSeq" id="WP_136141854.1">
    <property type="nucleotide sequence ID" value="NZ_CP039247.1"/>
</dbReference>
<feature type="transmembrane region" description="Helical" evidence="5">
    <location>
        <begin position="133"/>
        <end position="151"/>
    </location>
</feature>
<dbReference type="CDD" id="cd13966">
    <property type="entry name" value="PT_UbiA_4"/>
    <property type="match status" value="1"/>
</dbReference>